<dbReference type="EC" id="2.1.1.199" evidence="6"/>
<dbReference type="InterPro" id="IPR023397">
    <property type="entry name" value="SAM-dep_MeTrfase_MraW_recog"/>
</dbReference>
<reference evidence="7 8" key="1">
    <citation type="submission" date="2017-09" db="EMBL/GenBank/DDBJ databases">
        <title>Depth-based differentiation of microbial function through sediment-hosted aquifers and enrichment of novel symbionts in the deep terrestrial subsurface.</title>
        <authorList>
            <person name="Probst A.J."/>
            <person name="Ladd B."/>
            <person name="Jarett J.K."/>
            <person name="Geller-Mcgrath D.E."/>
            <person name="Sieber C.M."/>
            <person name="Emerson J.B."/>
            <person name="Anantharaman K."/>
            <person name="Thomas B.C."/>
            <person name="Malmstrom R."/>
            <person name="Stieglmeier M."/>
            <person name="Klingl A."/>
            <person name="Woyke T."/>
            <person name="Ryan C.M."/>
            <person name="Banfield J.F."/>
        </authorList>
    </citation>
    <scope>NUCLEOTIDE SEQUENCE [LARGE SCALE GENOMIC DNA]</scope>
    <source>
        <strain evidence="7">CG11_big_fil_rev_8_21_14_0_20_40_12</strain>
    </source>
</reference>
<feature type="binding site" evidence="6">
    <location>
        <position position="101"/>
    </location>
    <ligand>
        <name>S-adenosyl-L-methionine</name>
        <dbReference type="ChEBI" id="CHEBI:59789"/>
    </ligand>
</feature>
<accession>A0A2H0KG29</accession>
<comment type="subcellular location">
    <subcellularLocation>
        <location evidence="6">Cytoplasm</location>
    </subcellularLocation>
</comment>
<keyword evidence="3 6" id="KW-0489">Methyltransferase</keyword>
<keyword evidence="5 6" id="KW-0949">S-adenosyl-L-methionine</keyword>
<keyword evidence="6" id="KW-0963">Cytoplasm</keyword>
<protein>
    <recommendedName>
        <fullName evidence="6">Ribosomal RNA small subunit methyltransferase H</fullName>
        <ecNumber evidence="6">2.1.1.199</ecNumber>
    </recommendedName>
    <alternativeName>
        <fullName evidence="6">16S rRNA m(4)C1402 methyltransferase</fullName>
    </alternativeName>
    <alternativeName>
        <fullName evidence="6">rRNA (cytosine-N(4)-)-methyltransferase RsmH</fullName>
    </alternativeName>
</protein>
<keyword evidence="2 6" id="KW-0698">rRNA processing</keyword>
<evidence type="ECO:0000256" key="1">
    <source>
        <dbReference type="ARBA" id="ARBA00010396"/>
    </source>
</evidence>
<evidence type="ECO:0000313" key="8">
    <source>
        <dbReference type="Proteomes" id="UP000231371"/>
    </source>
</evidence>
<dbReference type="PANTHER" id="PTHR11265">
    <property type="entry name" value="S-ADENOSYL-METHYLTRANSFERASE MRAW"/>
    <property type="match status" value="1"/>
</dbReference>
<feature type="binding site" evidence="6">
    <location>
        <begin position="33"/>
        <end position="35"/>
    </location>
    <ligand>
        <name>S-adenosyl-L-methionine</name>
        <dbReference type="ChEBI" id="CHEBI:59789"/>
    </ligand>
</feature>
<dbReference type="GO" id="GO:0071424">
    <property type="term" value="F:rRNA (cytosine-N4-)-methyltransferase activity"/>
    <property type="evidence" value="ECO:0007669"/>
    <property type="project" value="UniProtKB-UniRule"/>
</dbReference>
<feature type="binding site" evidence="6">
    <location>
        <position position="50"/>
    </location>
    <ligand>
        <name>S-adenosyl-L-methionine</name>
        <dbReference type="ChEBI" id="CHEBI:59789"/>
    </ligand>
</feature>
<dbReference type="NCBIfam" id="TIGR00006">
    <property type="entry name" value="16S rRNA (cytosine(1402)-N(4))-methyltransferase RsmH"/>
    <property type="match status" value="1"/>
</dbReference>
<comment type="function">
    <text evidence="6">Specifically methylates the N4 position of cytidine in position 1402 (C1402) of 16S rRNA.</text>
</comment>
<dbReference type="Proteomes" id="UP000231371">
    <property type="component" value="Unassembled WGS sequence"/>
</dbReference>
<comment type="similarity">
    <text evidence="1 6">Belongs to the methyltransferase superfamily. RsmH family.</text>
</comment>
<feature type="binding site" evidence="6">
    <location>
        <position position="80"/>
    </location>
    <ligand>
        <name>S-adenosyl-L-methionine</name>
        <dbReference type="ChEBI" id="CHEBI:59789"/>
    </ligand>
</feature>
<sequence>MGTYHVPALLNETVDLLNIRPGKKYLDATLGGGGHSEEIVKRGGILLGIDQDPEALSYASIRLKQACPGLTPPKFAKGNFVNLAKLAEENGFEKVDGVLFDLGVSSHQFESASRGFSFSQEVSLDMRMDPALSVTAKDLVNGLTEKELAELFTKLGEEKFSGRYAKAIVRYRQNKQIEKCSELAQIIVSQAPPSEKFRKIHPATRVFQALRIAVNDELNSLKESLPQSVDLLNQGGRLVVISFHSLEDGVVKRFFLEKQKQNILKIINSKPIIPSGNEIKLNPRSRSAKLRGAEKL</sequence>
<organism evidence="7 8">
    <name type="scientific">Candidatus Shapirobacteria bacterium CG11_big_fil_rev_8_21_14_0_20_40_12</name>
    <dbReference type="NCBI Taxonomy" id="1974889"/>
    <lineage>
        <taxon>Bacteria</taxon>
        <taxon>Candidatus Shapironibacteriota</taxon>
    </lineage>
</organism>
<dbReference type="InterPro" id="IPR002903">
    <property type="entry name" value="RsmH"/>
</dbReference>
<dbReference type="GO" id="GO:0070475">
    <property type="term" value="P:rRNA base methylation"/>
    <property type="evidence" value="ECO:0007669"/>
    <property type="project" value="UniProtKB-UniRule"/>
</dbReference>
<dbReference type="SUPFAM" id="SSF53335">
    <property type="entry name" value="S-adenosyl-L-methionine-dependent methyltransferases"/>
    <property type="match status" value="1"/>
</dbReference>
<proteinExistence type="inferred from homology"/>
<dbReference type="Gene3D" id="1.10.150.170">
    <property type="entry name" value="Putative methyltransferase TM0872, insert domain"/>
    <property type="match status" value="1"/>
</dbReference>
<evidence type="ECO:0000256" key="4">
    <source>
        <dbReference type="ARBA" id="ARBA00022679"/>
    </source>
</evidence>
<dbReference type="PANTHER" id="PTHR11265:SF0">
    <property type="entry name" value="12S RRNA N4-METHYLCYTIDINE METHYLTRANSFERASE"/>
    <property type="match status" value="1"/>
</dbReference>
<name>A0A2H0KG29_9BACT</name>
<dbReference type="SUPFAM" id="SSF81799">
    <property type="entry name" value="Putative methyltransferase TM0872, insert domain"/>
    <property type="match status" value="1"/>
</dbReference>
<comment type="catalytic activity">
    <reaction evidence="6">
        <text>cytidine(1402) in 16S rRNA + S-adenosyl-L-methionine = N(4)-methylcytidine(1402) in 16S rRNA + S-adenosyl-L-homocysteine + H(+)</text>
        <dbReference type="Rhea" id="RHEA:42928"/>
        <dbReference type="Rhea" id="RHEA-COMP:10286"/>
        <dbReference type="Rhea" id="RHEA-COMP:10287"/>
        <dbReference type="ChEBI" id="CHEBI:15378"/>
        <dbReference type="ChEBI" id="CHEBI:57856"/>
        <dbReference type="ChEBI" id="CHEBI:59789"/>
        <dbReference type="ChEBI" id="CHEBI:74506"/>
        <dbReference type="ChEBI" id="CHEBI:82748"/>
        <dbReference type="EC" id="2.1.1.199"/>
    </reaction>
</comment>
<evidence type="ECO:0000256" key="3">
    <source>
        <dbReference type="ARBA" id="ARBA00022603"/>
    </source>
</evidence>
<dbReference type="Gene3D" id="3.40.50.150">
    <property type="entry name" value="Vaccinia Virus protein VP39"/>
    <property type="match status" value="1"/>
</dbReference>
<comment type="caution">
    <text evidence="7">The sequence shown here is derived from an EMBL/GenBank/DDBJ whole genome shotgun (WGS) entry which is preliminary data.</text>
</comment>
<feature type="binding site" evidence="6">
    <location>
        <position position="108"/>
    </location>
    <ligand>
        <name>S-adenosyl-L-methionine</name>
        <dbReference type="ChEBI" id="CHEBI:59789"/>
    </ligand>
</feature>
<gene>
    <name evidence="6" type="primary">rsmH</name>
    <name evidence="7" type="ORF">COV89_01870</name>
</gene>
<evidence type="ECO:0000256" key="6">
    <source>
        <dbReference type="HAMAP-Rule" id="MF_01007"/>
    </source>
</evidence>
<dbReference type="GO" id="GO:0005737">
    <property type="term" value="C:cytoplasm"/>
    <property type="evidence" value="ECO:0007669"/>
    <property type="project" value="UniProtKB-SubCell"/>
</dbReference>
<evidence type="ECO:0000256" key="5">
    <source>
        <dbReference type="ARBA" id="ARBA00022691"/>
    </source>
</evidence>
<evidence type="ECO:0000256" key="2">
    <source>
        <dbReference type="ARBA" id="ARBA00022552"/>
    </source>
</evidence>
<dbReference type="Pfam" id="PF01795">
    <property type="entry name" value="Methyltransf_5"/>
    <property type="match status" value="1"/>
</dbReference>
<dbReference type="InterPro" id="IPR029063">
    <property type="entry name" value="SAM-dependent_MTases_sf"/>
</dbReference>
<dbReference type="EMBL" id="PCVI01000028">
    <property type="protein sequence ID" value="PIQ70196.1"/>
    <property type="molecule type" value="Genomic_DNA"/>
</dbReference>
<evidence type="ECO:0000313" key="7">
    <source>
        <dbReference type="EMBL" id="PIQ70196.1"/>
    </source>
</evidence>
<dbReference type="HAMAP" id="MF_01007">
    <property type="entry name" value="16SrRNA_methyltr_H"/>
    <property type="match status" value="1"/>
</dbReference>
<keyword evidence="4 6" id="KW-0808">Transferase</keyword>
<dbReference type="AlphaFoldDB" id="A0A2H0KG29"/>
<dbReference type="PIRSF" id="PIRSF004486">
    <property type="entry name" value="MraW"/>
    <property type="match status" value="1"/>
</dbReference>